<accession>A0A9J5WFJ5</accession>
<organism evidence="1 2">
    <name type="scientific">Solanum commersonii</name>
    <name type="common">Commerson's wild potato</name>
    <name type="synonym">Commerson's nightshade</name>
    <dbReference type="NCBI Taxonomy" id="4109"/>
    <lineage>
        <taxon>Eukaryota</taxon>
        <taxon>Viridiplantae</taxon>
        <taxon>Streptophyta</taxon>
        <taxon>Embryophyta</taxon>
        <taxon>Tracheophyta</taxon>
        <taxon>Spermatophyta</taxon>
        <taxon>Magnoliopsida</taxon>
        <taxon>eudicotyledons</taxon>
        <taxon>Gunneridae</taxon>
        <taxon>Pentapetalae</taxon>
        <taxon>asterids</taxon>
        <taxon>lamiids</taxon>
        <taxon>Solanales</taxon>
        <taxon>Solanaceae</taxon>
        <taxon>Solanoideae</taxon>
        <taxon>Solaneae</taxon>
        <taxon>Solanum</taxon>
    </lineage>
</organism>
<dbReference type="Proteomes" id="UP000824120">
    <property type="component" value="Chromosome 11"/>
</dbReference>
<name>A0A9J5WFJ5_SOLCO</name>
<sequence>MLGLAHSLVLTYMSMQIFLWRVRLVRKECIRVDSVVEVSPSIIRGDTLTSEWRRSVVMAGHLADEVSNMLMYFFFILVSTFLTTVTEGENICSRDSFLISLKQKNQIFCGQVRTAWTCTKQLTHYPSFSRNGTTITLYSFTIITVEKESQYPGYLEDFYENKKGQKRVKVRCFEHFQEVHCVIPKLEDHLEKYLHFSCSGLKGSRSVGDHSGIRKPIPGNQIAKAEPPTCLKLKIKFPSVGTTILPFASYTISLEE</sequence>
<dbReference type="EMBL" id="JACXVP010000011">
    <property type="protein sequence ID" value="KAG5574394.1"/>
    <property type="molecule type" value="Genomic_DNA"/>
</dbReference>
<gene>
    <name evidence="1" type="ORF">H5410_054528</name>
</gene>
<evidence type="ECO:0000313" key="1">
    <source>
        <dbReference type="EMBL" id="KAG5574394.1"/>
    </source>
</evidence>
<protein>
    <submittedName>
        <fullName evidence="1">Uncharacterized protein</fullName>
    </submittedName>
</protein>
<dbReference type="AlphaFoldDB" id="A0A9J5WFJ5"/>
<reference evidence="1 2" key="1">
    <citation type="submission" date="2020-09" db="EMBL/GenBank/DDBJ databases">
        <title>De no assembly of potato wild relative species, Solanum commersonii.</title>
        <authorList>
            <person name="Cho K."/>
        </authorList>
    </citation>
    <scope>NUCLEOTIDE SEQUENCE [LARGE SCALE GENOMIC DNA]</scope>
    <source>
        <strain evidence="1">LZ3.2</strain>
        <tissue evidence="1">Leaf</tissue>
    </source>
</reference>
<dbReference type="Gene3D" id="2.30.30.490">
    <property type="match status" value="1"/>
</dbReference>
<dbReference type="InterPro" id="IPR043151">
    <property type="entry name" value="BAH_sf"/>
</dbReference>
<keyword evidence="2" id="KW-1185">Reference proteome</keyword>
<evidence type="ECO:0000313" key="2">
    <source>
        <dbReference type="Proteomes" id="UP000824120"/>
    </source>
</evidence>
<comment type="caution">
    <text evidence="1">The sequence shown here is derived from an EMBL/GenBank/DDBJ whole genome shotgun (WGS) entry which is preliminary data.</text>
</comment>
<proteinExistence type="predicted"/>